<feature type="chain" id="PRO_5014190049" evidence="1">
    <location>
        <begin position="23"/>
        <end position="114"/>
    </location>
</feature>
<evidence type="ECO:0000256" key="1">
    <source>
        <dbReference type="SAM" id="SignalP"/>
    </source>
</evidence>
<dbReference type="EMBL" id="BDSA01000023">
    <property type="protein sequence ID" value="GBE63221.1"/>
    <property type="molecule type" value="Genomic_DNA"/>
</dbReference>
<accession>A0A2H6KJR2</accession>
<evidence type="ECO:0000313" key="3">
    <source>
        <dbReference type="Proteomes" id="UP000236319"/>
    </source>
</evidence>
<keyword evidence="1" id="KW-0732">Signal</keyword>
<organism evidence="2 3">
    <name type="scientific">Babesia ovata</name>
    <dbReference type="NCBI Taxonomy" id="189622"/>
    <lineage>
        <taxon>Eukaryota</taxon>
        <taxon>Sar</taxon>
        <taxon>Alveolata</taxon>
        <taxon>Apicomplexa</taxon>
        <taxon>Aconoidasida</taxon>
        <taxon>Piroplasmida</taxon>
        <taxon>Babesiidae</taxon>
        <taxon>Babesia</taxon>
    </lineage>
</organism>
<dbReference type="Proteomes" id="UP000236319">
    <property type="component" value="Unassembled WGS sequence"/>
</dbReference>
<proteinExistence type="predicted"/>
<protein>
    <submittedName>
        <fullName evidence="2">SARP family transcriptional regulator, putative</fullName>
    </submittedName>
</protein>
<sequence length="114" mass="12906">MLFGLGGELFFLLLHLRVDVLVELFNGLLRSSRRKTEEFISVFNNFSQGLILQGVKLVVDFLKAFPIGIAFGYFVLKISQLLVDFLAGLCHRLLERFKFGLDTGGKRFKGFCGQ</sequence>
<keyword evidence="3" id="KW-1185">Reference proteome</keyword>
<reference evidence="2 3" key="1">
    <citation type="journal article" date="2017" name="BMC Genomics">
        <title>Whole-genome assembly of Babesia ovata and comparative genomics between closely related pathogens.</title>
        <authorList>
            <person name="Yamagishi J."/>
            <person name="Asada M."/>
            <person name="Hakimi H."/>
            <person name="Tanaka T.Q."/>
            <person name="Sugimoto C."/>
            <person name="Kawazu S."/>
        </authorList>
    </citation>
    <scope>NUCLEOTIDE SEQUENCE [LARGE SCALE GENOMIC DNA]</scope>
    <source>
        <strain evidence="2 3">Miyake</strain>
    </source>
</reference>
<name>A0A2H6KJR2_9APIC</name>
<dbReference type="VEuPathDB" id="PiroplasmaDB:BOVATA_047140"/>
<gene>
    <name evidence="2" type="ORF">BOVATA_047140</name>
</gene>
<feature type="signal peptide" evidence="1">
    <location>
        <begin position="1"/>
        <end position="22"/>
    </location>
</feature>
<dbReference type="GeneID" id="39876991"/>
<dbReference type="AlphaFoldDB" id="A0A2H6KJR2"/>
<dbReference type="RefSeq" id="XP_028869464.1">
    <property type="nucleotide sequence ID" value="XM_029013631.1"/>
</dbReference>
<evidence type="ECO:0000313" key="2">
    <source>
        <dbReference type="EMBL" id="GBE63221.1"/>
    </source>
</evidence>
<comment type="caution">
    <text evidence="2">The sequence shown here is derived from an EMBL/GenBank/DDBJ whole genome shotgun (WGS) entry which is preliminary data.</text>
</comment>